<feature type="transmembrane region" description="Helical" evidence="7">
    <location>
        <begin position="20"/>
        <end position="40"/>
    </location>
</feature>
<dbReference type="PANTHER" id="PTHR13439">
    <property type="entry name" value="CT120 PROTEIN"/>
    <property type="match status" value="1"/>
</dbReference>
<reference evidence="9" key="1">
    <citation type="submission" date="2023-08" db="EMBL/GenBank/DDBJ databases">
        <authorList>
            <person name="Audoor S."/>
            <person name="Bilcke G."/>
        </authorList>
    </citation>
    <scope>NUCLEOTIDE SEQUENCE</scope>
</reference>
<proteinExistence type="predicted"/>
<evidence type="ECO:0000256" key="1">
    <source>
        <dbReference type="ARBA" id="ARBA00004141"/>
    </source>
</evidence>
<accession>A0AAD2G8H9</accession>
<evidence type="ECO:0000259" key="8">
    <source>
        <dbReference type="PROSITE" id="PS50922"/>
    </source>
</evidence>
<dbReference type="GO" id="GO:0055088">
    <property type="term" value="P:lipid homeostasis"/>
    <property type="evidence" value="ECO:0007669"/>
    <property type="project" value="TreeGrafter"/>
</dbReference>
<dbReference type="EMBL" id="CAKOGP040002203">
    <property type="protein sequence ID" value="CAJ1965539.1"/>
    <property type="molecule type" value="Genomic_DNA"/>
</dbReference>
<dbReference type="PANTHER" id="PTHR13439:SF0">
    <property type="entry name" value="TOPOISOMERASE I DAMAGE AFFECTED PROTEIN 4"/>
    <property type="match status" value="1"/>
</dbReference>
<evidence type="ECO:0000256" key="3">
    <source>
        <dbReference type="ARBA" id="ARBA00022989"/>
    </source>
</evidence>
<sequence>MSFSTLAIGSGELSNAIIPPHFLMGVGASIVTYFATYFTVEKLILPKFFKSSALYQNMEKLTPYKRTSFLCIFPSTVHAAVHCFGLPTLIALGYSEGHNLQKIAFYDEIWPAFYQGFFAGYMIADYAKTYEDLETAYVVHHIASCAAWFLSAYLRSMQWQTTLLQFCEFSTFFLNLRQFFLTSGYPSSGTTMTITNLIFFLTFTAVRVVPMPMIIREWVTLGFHDMRAKDGLAMASVGTMFTVIHCALQTTWFAFMVKKLVRALSGAKDKGDDDDDDDDEQADDTATKKKD</sequence>
<dbReference type="GO" id="GO:0005783">
    <property type="term" value="C:endoplasmic reticulum"/>
    <property type="evidence" value="ECO:0007669"/>
    <property type="project" value="TreeGrafter"/>
</dbReference>
<keyword evidence="2 5" id="KW-0812">Transmembrane</keyword>
<dbReference type="PROSITE" id="PS50922">
    <property type="entry name" value="TLC"/>
    <property type="match status" value="1"/>
</dbReference>
<dbReference type="SMART" id="SM00724">
    <property type="entry name" value="TLC"/>
    <property type="match status" value="1"/>
</dbReference>
<feature type="region of interest" description="Disordered" evidence="6">
    <location>
        <begin position="266"/>
        <end position="291"/>
    </location>
</feature>
<evidence type="ECO:0000256" key="7">
    <source>
        <dbReference type="SAM" id="Phobius"/>
    </source>
</evidence>
<evidence type="ECO:0000256" key="6">
    <source>
        <dbReference type="SAM" id="MobiDB-lite"/>
    </source>
</evidence>
<evidence type="ECO:0000256" key="2">
    <source>
        <dbReference type="ARBA" id="ARBA00022692"/>
    </source>
</evidence>
<keyword evidence="4 5" id="KW-0472">Membrane</keyword>
<keyword evidence="10" id="KW-1185">Reference proteome</keyword>
<feature type="transmembrane region" description="Helical" evidence="7">
    <location>
        <begin position="197"/>
        <end position="215"/>
    </location>
</feature>
<protein>
    <recommendedName>
        <fullName evidence="8">TLC domain-containing protein</fullName>
    </recommendedName>
</protein>
<feature type="transmembrane region" description="Helical" evidence="7">
    <location>
        <begin position="235"/>
        <end position="255"/>
    </location>
</feature>
<keyword evidence="3 7" id="KW-1133">Transmembrane helix</keyword>
<evidence type="ECO:0000256" key="5">
    <source>
        <dbReference type="PROSITE-ProRule" id="PRU00205"/>
    </source>
</evidence>
<comment type="subcellular location">
    <subcellularLocation>
        <location evidence="1">Membrane</location>
        <topology evidence="1">Multi-pass membrane protein</topology>
    </subcellularLocation>
</comment>
<organism evidence="9 10">
    <name type="scientific">Cylindrotheca closterium</name>
    <dbReference type="NCBI Taxonomy" id="2856"/>
    <lineage>
        <taxon>Eukaryota</taxon>
        <taxon>Sar</taxon>
        <taxon>Stramenopiles</taxon>
        <taxon>Ochrophyta</taxon>
        <taxon>Bacillariophyta</taxon>
        <taxon>Bacillariophyceae</taxon>
        <taxon>Bacillariophycidae</taxon>
        <taxon>Bacillariales</taxon>
        <taxon>Bacillariaceae</taxon>
        <taxon>Cylindrotheca</taxon>
    </lineage>
</organism>
<dbReference type="GO" id="GO:0016020">
    <property type="term" value="C:membrane"/>
    <property type="evidence" value="ECO:0007669"/>
    <property type="project" value="UniProtKB-SubCell"/>
</dbReference>
<dbReference type="Pfam" id="PF03798">
    <property type="entry name" value="TRAM_LAG1_CLN8"/>
    <property type="match status" value="1"/>
</dbReference>
<dbReference type="InterPro" id="IPR006634">
    <property type="entry name" value="TLC-dom"/>
</dbReference>
<evidence type="ECO:0000313" key="9">
    <source>
        <dbReference type="EMBL" id="CAJ1965539.1"/>
    </source>
</evidence>
<evidence type="ECO:0000313" key="10">
    <source>
        <dbReference type="Proteomes" id="UP001295423"/>
    </source>
</evidence>
<dbReference type="Proteomes" id="UP001295423">
    <property type="component" value="Unassembled WGS sequence"/>
</dbReference>
<feature type="domain" description="TLC" evidence="8">
    <location>
        <begin position="64"/>
        <end position="265"/>
    </location>
</feature>
<feature type="compositionally biased region" description="Acidic residues" evidence="6">
    <location>
        <begin position="272"/>
        <end position="283"/>
    </location>
</feature>
<dbReference type="InterPro" id="IPR050846">
    <property type="entry name" value="TLCD"/>
</dbReference>
<name>A0AAD2G8H9_9STRA</name>
<comment type="caution">
    <text evidence="9">The sequence shown here is derived from an EMBL/GenBank/DDBJ whole genome shotgun (WGS) entry which is preliminary data.</text>
</comment>
<evidence type="ECO:0000256" key="4">
    <source>
        <dbReference type="ARBA" id="ARBA00023136"/>
    </source>
</evidence>
<gene>
    <name evidence="9" type="ORF">CYCCA115_LOCUS21162</name>
</gene>
<dbReference type="AlphaFoldDB" id="A0AAD2G8H9"/>